<keyword evidence="6 8" id="KW-1133">Transmembrane helix</keyword>
<feature type="transmembrane region" description="Helical" evidence="8">
    <location>
        <begin position="86"/>
        <end position="106"/>
    </location>
</feature>
<evidence type="ECO:0000256" key="8">
    <source>
        <dbReference type="SAM" id="Phobius"/>
    </source>
</evidence>
<keyword evidence="4" id="KW-1003">Cell membrane</keyword>
<dbReference type="GO" id="GO:0009267">
    <property type="term" value="P:cellular response to starvation"/>
    <property type="evidence" value="ECO:0007669"/>
    <property type="project" value="InterPro"/>
</dbReference>
<feature type="transmembrane region" description="Helical" evidence="8">
    <location>
        <begin position="332"/>
        <end position="352"/>
    </location>
</feature>
<evidence type="ECO:0000256" key="1">
    <source>
        <dbReference type="ARBA" id="ARBA00004651"/>
    </source>
</evidence>
<keyword evidence="11" id="KW-1185">Reference proteome</keyword>
<evidence type="ECO:0000313" key="10">
    <source>
        <dbReference type="EMBL" id="QOV92279.1"/>
    </source>
</evidence>
<evidence type="ECO:0000256" key="5">
    <source>
        <dbReference type="ARBA" id="ARBA00022692"/>
    </source>
</evidence>
<protein>
    <submittedName>
        <fullName evidence="10">Carbon starvation protein A</fullName>
    </submittedName>
</protein>
<feature type="domain" description="CstA N-terminal" evidence="9">
    <location>
        <begin position="3"/>
        <end position="635"/>
    </location>
</feature>
<comment type="similarity">
    <text evidence="2">Belongs to the peptide transporter carbon starvation (CstA) (TC 2.A.114) family.</text>
</comment>
<dbReference type="InterPro" id="IPR051605">
    <property type="entry name" value="CstA"/>
</dbReference>
<evidence type="ECO:0000256" key="7">
    <source>
        <dbReference type="ARBA" id="ARBA00023136"/>
    </source>
</evidence>
<dbReference type="RefSeq" id="WP_206295613.1">
    <property type="nucleotide sequence ID" value="NZ_CP063458.1"/>
</dbReference>
<dbReference type="PANTHER" id="PTHR30252:SF3">
    <property type="entry name" value="PYRUVATE_PROTON SYMPORTER BTST"/>
    <property type="match status" value="1"/>
</dbReference>
<comment type="subcellular location">
    <subcellularLocation>
        <location evidence="1">Cell membrane</location>
        <topology evidence="1">Multi-pass membrane protein</topology>
    </subcellularLocation>
</comment>
<dbReference type="InterPro" id="IPR003706">
    <property type="entry name" value="CstA_N"/>
</dbReference>
<feature type="transmembrane region" description="Helical" evidence="8">
    <location>
        <begin position="266"/>
        <end position="287"/>
    </location>
</feature>
<gene>
    <name evidence="10" type="ORF">IPV69_13340</name>
</gene>
<evidence type="ECO:0000259" key="9">
    <source>
        <dbReference type="Pfam" id="PF02554"/>
    </source>
</evidence>
<dbReference type="GO" id="GO:0005886">
    <property type="term" value="C:plasma membrane"/>
    <property type="evidence" value="ECO:0007669"/>
    <property type="project" value="UniProtKB-SubCell"/>
</dbReference>
<evidence type="ECO:0000256" key="3">
    <source>
        <dbReference type="ARBA" id="ARBA00022448"/>
    </source>
</evidence>
<evidence type="ECO:0000313" key="11">
    <source>
        <dbReference type="Proteomes" id="UP000593765"/>
    </source>
</evidence>
<feature type="transmembrane region" description="Helical" evidence="8">
    <location>
        <begin position="307"/>
        <end position="325"/>
    </location>
</feature>
<name>A0A7M2X3R9_9BACT</name>
<feature type="transmembrane region" description="Helical" evidence="8">
    <location>
        <begin position="555"/>
        <end position="578"/>
    </location>
</feature>
<feature type="transmembrane region" description="Helical" evidence="8">
    <location>
        <begin position="590"/>
        <end position="611"/>
    </location>
</feature>
<feature type="transmembrane region" description="Helical" evidence="8">
    <location>
        <begin position="127"/>
        <end position="147"/>
    </location>
</feature>
<keyword evidence="5 8" id="KW-0812">Transmembrane</keyword>
<evidence type="ECO:0000256" key="6">
    <source>
        <dbReference type="ARBA" id="ARBA00022989"/>
    </source>
</evidence>
<dbReference type="EMBL" id="CP063458">
    <property type="protein sequence ID" value="QOV92279.1"/>
    <property type="molecule type" value="Genomic_DNA"/>
</dbReference>
<dbReference type="PANTHER" id="PTHR30252">
    <property type="entry name" value="INNER MEMBRANE PEPTIDE TRANSPORTER"/>
    <property type="match status" value="1"/>
</dbReference>
<organism evidence="10 11">
    <name type="scientific">Humisphaera borealis</name>
    <dbReference type="NCBI Taxonomy" id="2807512"/>
    <lineage>
        <taxon>Bacteria</taxon>
        <taxon>Pseudomonadati</taxon>
        <taxon>Planctomycetota</taxon>
        <taxon>Phycisphaerae</taxon>
        <taxon>Tepidisphaerales</taxon>
        <taxon>Tepidisphaeraceae</taxon>
        <taxon>Humisphaera</taxon>
    </lineage>
</organism>
<dbReference type="Proteomes" id="UP000593765">
    <property type="component" value="Chromosome"/>
</dbReference>
<feature type="transmembrane region" description="Helical" evidence="8">
    <location>
        <begin position="664"/>
        <end position="686"/>
    </location>
</feature>
<reference evidence="10 11" key="1">
    <citation type="submission" date="2020-10" db="EMBL/GenBank/DDBJ databases">
        <title>Wide distribution of Phycisphaera-like planctomycetes from WD2101 soil group in peatlands and genome analysis of the first cultivated representative.</title>
        <authorList>
            <person name="Dedysh S.N."/>
            <person name="Beletsky A.V."/>
            <person name="Ivanova A."/>
            <person name="Kulichevskaya I.S."/>
            <person name="Suzina N.E."/>
            <person name="Philippov D.A."/>
            <person name="Rakitin A.L."/>
            <person name="Mardanov A.V."/>
            <person name="Ravin N.V."/>
        </authorList>
    </citation>
    <scope>NUCLEOTIDE SEQUENCE [LARGE SCALE GENOMIC DNA]</scope>
    <source>
        <strain evidence="10 11">M1803</strain>
    </source>
</reference>
<evidence type="ECO:0000256" key="4">
    <source>
        <dbReference type="ARBA" id="ARBA00022475"/>
    </source>
</evidence>
<dbReference type="KEGG" id="hbs:IPV69_13340"/>
<feature type="transmembrane region" description="Helical" evidence="8">
    <location>
        <begin position="618"/>
        <end position="644"/>
    </location>
</feature>
<accession>A0A7M2X3R9</accession>
<dbReference type="Pfam" id="PF02554">
    <property type="entry name" value="CstA"/>
    <property type="match status" value="1"/>
</dbReference>
<keyword evidence="7 8" id="KW-0472">Membrane</keyword>
<sequence length="715" mass="75929">MTAMPVLLVILSLMAIAYRYYSAFLAAKVAALDDSRVTPAERFNDGQNFHPTNKWVLFGHHFAAISGAGPLIGPVLAAQFGYMPGLVWIVVGVCLAGAAQDFMVLAMSTRRNGRSLAQIAYTDLGKVAGTAATAAILFILIIALGGLGKVVVKALGGEEVKYGGSTLILPAATVLDNAGETDGQYSYMVPAGSSLKWSGGTMVVKEKYVIASAKPLAVAADQSVLLPADAVRKVPGSAWGTFTIAATIPIALFVGLYMYKLRPGRVVEASLIGGAMTIGATVAGHWVANHEIGQYFNLSASGVTWSMAIYGFVAAVLPVWVLLAPRDYLSSFLKIGTIALLVVGVLVANPKLEAPALNHTFLSGGPIVKGTIFPFLFITIMCGAISGFHALVSSGTTPKMVQKESQTRMIGYGAMLIEGLVAVIALIAAASLSSSDYYAMNTELSEVPKYHDRILQVGGAHGVEEIGRYEELTQEALRGRTGGAVTLAVGMAHIFEQATKAFGTASQHVLDDLWKYWFHFAIMFEALFILTTIDAGTRIGRFLVQEALGKVSPKLGLSGGWLSGFLATGLVVCGWAWFLQSDSFSVIWKMFGIANQVLAVIALSVITAWLANEGRVKYIWVSVIPMLVIIITTTSSGAVMLSQLFTGIHTQINNPPADDRVKLILTYSFQALLILAMLGCAATVVISSLRRVMRVRAGEKFVIEVPGDTPAGVAH</sequence>
<feature type="transmembrane region" description="Helical" evidence="8">
    <location>
        <begin position="238"/>
        <end position="259"/>
    </location>
</feature>
<feature type="transmembrane region" description="Helical" evidence="8">
    <location>
        <begin position="372"/>
        <end position="392"/>
    </location>
</feature>
<feature type="transmembrane region" description="Helical" evidence="8">
    <location>
        <begin position="412"/>
        <end position="432"/>
    </location>
</feature>
<evidence type="ECO:0000256" key="2">
    <source>
        <dbReference type="ARBA" id="ARBA00007755"/>
    </source>
</evidence>
<proteinExistence type="inferred from homology"/>
<dbReference type="AlphaFoldDB" id="A0A7M2X3R9"/>
<keyword evidence="3" id="KW-0813">Transport</keyword>
<feature type="transmembrane region" description="Helical" evidence="8">
    <location>
        <begin position="516"/>
        <end position="535"/>
    </location>
</feature>